<dbReference type="AlphaFoldDB" id="A0A1H8AF47"/>
<comment type="similarity">
    <text evidence="2">Belongs to the biopterin-dependent aromatic amino acid hydroxylase family.</text>
</comment>
<gene>
    <name evidence="9" type="ORF">SAMN05444955_101105</name>
</gene>
<dbReference type="InterPro" id="IPR036951">
    <property type="entry name" value="ArAA_hydroxylase_sf"/>
</dbReference>
<keyword evidence="3 7" id="KW-0479">Metal-binding</keyword>
<feature type="binding site" evidence="7">
    <location>
        <position position="213"/>
    </location>
    <ligand>
        <name>Fe cation</name>
        <dbReference type="ChEBI" id="CHEBI:24875"/>
    </ligand>
</feature>
<dbReference type="GO" id="GO:0009072">
    <property type="term" value="P:aromatic amino acid metabolic process"/>
    <property type="evidence" value="ECO:0007669"/>
    <property type="project" value="InterPro"/>
</dbReference>
<dbReference type="Gene3D" id="1.10.800.10">
    <property type="entry name" value="Aromatic amino acid hydroxylase"/>
    <property type="match status" value="1"/>
</dbReference>
<evidence type="ECO:0000256" key="4">
    <source>
        <dbReference type="ARBA" id="ARBA00023002"/>
    </source>
</evidence>
<proteinExistence type="inferred from homology"/>
<dbReference type="Pfam" id="PF00351">
    <property type="entry name" value="Biopterin_H"/>
    <property type="match status" value="2"/>
</dbReference>
<dbReference type="STRING" id="1173111.SAMN05444955_101105"/>
<evidence type="ECO:0000256" key="3">
    <source>
        <dbReference type="ARBA" id="ARBA00022723"/>
    </source>
</evidence>
<dbReference type="EMBL" id="FOCQ01000001">
    <property type="protein sequence ID" value="SEM69106.1"/>
    <property type="molecule type" value="Genomic_DNA"/>
</dbReference>
<dbReference type="PROSITE" id="PS51410">
    <property type="entry name" value="BH4_AAA_HYDROXYL_2"/>
    <property type="match status" value="1"/>
</dbReference>
<evidence type="ECO:0000259" key="8">
    <source>
        <dbReference type="PROSITE" id="PS51410"/>
    </source>
</evidence>
<comment type="cofactor">
    <cofactor evidence="1 7">
        <name>Fe(2+)</name>
        <dbReference type="ChEBI" id="CHEBI:29033"/>
    </cofactor>
</comment>
<dbReference type="SUPFAM" id="SSF56534">
    <property type="entry name" value="Aromatic aminoacid monoxygenases, catalytic and oligomerization domains"/>
    <property type="match status" value="1"/>
</dbReference>
<dbReference type="InterPro" id="IPR001273">
    <property type="entry name" value="ArAA_hydroxylase"/>
</dbReference>
<protein>
    <submittedName>
        <fullName evidence="9">Phenylalanine-4-hydroxylase</fullName>
    </submittedName>
</protein>
<dbReference type="PANTHER" id="PTHR11473:SF24">
    <property type="entry name" value="PHENYLALANINE-4-HYDROXYLASE"/>
    <property type="match status" value="1"/>
</dbReference>
<dbReference type="InterPro" id="IPR019774">
    <property type="entry name" value="Aromatic-AA_hydroxylase_C"/>
</dbReference>
<dbReference type="InterPro" id="IPR036329">
    <property type="entry name" value="Aro-AA_hydroxylase_C_sf"/>
</dbReference>
<evidence type="ECO:0000313" key="9">
    <source>
        <dbReference type="EMBL" id="SEM69106.1"/>
    </source>
</evidence>
<reference evidence="9 10" key="1">
    <citation type="submission" date="2016-10" db="EMBL/GenBank/DDBJ databases">
        <authorList>
            <person name="de Groot N.N."/>
        </authorList>
    </citation>
    <scope>NUCLEOTIDE SEQUENCE [LARGE SCALE GENOMIC DNA]</scope>
    <source>
        <strain evidence="9 10">DSM 46701</strain>
    </source>
</reference>
<dbReference type="GO" id="GO:0005506">
    <property type="term" value="F:iron ion binding"/>
    <property type="evidence" value="ECO:0007669"/>
    <property type="project" value="InterPro"/>
</dbReference>
<dbReference type="Gene3D" id="1.20.58.690">
    <property type="match status" value="1"/>
</dbReference>
<evidence type="ECO:0000256" key="6">
    <source>
        <dbReference type="ARBA" id="ARBA00023033"/>
    </source>
</evidence>
<name>A0A1H8AF47_9BACL</name>
<dbReference type="RefSeq" id="WP_089964418.1">
    <property type="nucleotide sequence ID" value="NZ_FOCQ01000001.1"/>
</dbReference>
<feature type="binding site" evidence="7">
    <location>
        <position position="128"/>
    </location>
    <ligand>
        <name>Fe cation</name>
        <dbReference type="ChEBI" id="CHEBI:24875"/>
    </ligand>
</feature>
<keyword evidence="4" id="KW-0560">Oxidoreductase</keyword>
<dbReference type="PANTHER" id="PTHR11473">
    <property type="entry name" value="AROMATIC AMINO ACID HYDROXYLASE"/>
    <property type="match status" value="1"/>
</dbReference>
<dbReference type="Proteomes" id="UP000199695">
    <property type="component" value="Unassembled WGS sequence"/>
</dbReference>
<evidence type="ECO:0000256" key="5">
    <source>
        <dbReference type="ARBA" id="ARBA00023004"/>
    </source>
</evidence>
<keyword evidence="6" id="KW-0503">Monooxygenase</keyword>
<feature type="domain" description="Biopterin-dependent aromatic amino acid hydroxylase family profile" evidence="8">
    <location>
        <begin position="1"/>
        <end position="335"/>
    </location>
</feature>
<dbReference type="OrthoDB" id="9780502at2"/>
<dbReference type="GO" id="GO:0016714">
    <property type="term" value="F:oxidoreductase activity, acting on paired donors, with incorporation or reduction of molecular oxygen, reduced pteridine as one donor, and incorporation of one atom of oxygen"/>
    <property type="evidence" value="ECO:0007669"/>
    <property type="project" value="InterPro"/>
</dbReference>
<accession>A0A1H8AF47</accession>
<evidence type="ECO:0000256" key="2">
    <source>
        <dbReference type="ARBA" id="ARBA00009712"/>
    </source>
</evidence>
<evidence type="ECO:0000313" key="10">
    <source>
        <dbReference type="Proteomes" id="UP000199695"/>
    </source>
</evidence>
<sequence length="576" mass="64567">MRPTLTLNKKIPVHLLRYVTKQEYGQYSPVDQAVWRYVMRQNFHFLKGRAHDTYKSGLKKSGILIDRIPRMGEMNECLQSAGWEAVPVRGLIPASAFFGLLAHGFLPVPTGIRTLERIPYTPVHDLVHGAAGLAPMLFDEKYARYVRTLAQIGAKALSDAAERELFPVPRLLSAVNGAGEIAEAKTEVAQTISQSKGISEAAQISRLYWWTAECGLIGNPENPKIYGAGLLSSMRERQLCFSEATAKIPFDLETCIQTDYDVTRPQPHLFVCRDFDELIEAVSLFSERMAFRVGGTESLNKAVRSGDIATAEYSTGLQVSGIFNLLLYNEQGEAIYLETFGPTALAYEGEELPGHGKSTHSRGFGSPIGNVKDLPKPLEYFTPRDLHLYHMDRGREVELHFQNGIRIKGVVKDWIFRGNRLILLTLTACTVTYRDHALFLPEWGDYHLAAGGKIVSVFAGSADPASFYADAIPEETEREQTYPAMSTLDHLYQAVQDIRNGKESSTILPTIVRTLDDLYPEDWLLRIEILELCSRLPLFHNHAMKEQTKDHLFRLIQNKPGVKSFILNGLKLVSLP</sequence>
<evidence type="ECO:0000256" key="1">
    <source>
        <dbReference type="ARBA" id="ARBA00001954"/>
    </source>
</evidence>
<dbReference type="NCBIfam" id="NF010657">
    <property type="entry name" value="PRK14056.1"/>
    <property type="match status" value="1"/>
</dbReference>
<evidence type="ECO:0000256" key="7">
    <source>
        <dbReference type="PIRSR" id="PIRSR601273-2"/>
    </source>
</evidence>
<organism evidence="9 10">
    <name type="scientific">Lihuaxuella thermophila</name>
    <dbReference type="NCBI Taxonomy" id="1173111"/>
    <lineage>
        <taxon>Bacteria</taxon>
        <taxon>Bacillati</taxon>
        <taxon>Bacillota</taxon>
        <taxon>Bacilli</taxon>
        <taxon>Bacillales</taxon>
        <taxon>Thermoactinomycetaceae</taxon>
        <taxon>Lihuaxuella</taxon>
    </lineage>
</organism>
<keyword evidence="5 7" id="KW-0408">Iron</keyword>
<keyword evidence="10" id="KW-1185">Reference proteome</keyword>